<gene>
    <name evidence="2" type="ORF">Cni_G05281</name>
</gene>
<feature type="region of interest" description="Disordered" evidence="1">
    <location>
        <begin position="53"/>
        <end position="79"/>
    </location>
</feature>
<sequence length="286" mass="30033">MAVQRATRVLHFRRPYNSRGFLLLMAIHSSPEATNEDVHLRAPLMASESIPASGDAAAEDGAGTEAASPVGGGRGRGWAETARRVGEKVVLASAAVVAAPVVIPSYCVASTLGLALAVPFAAYVATIAATEKVMSSLLPPPASPFSPGDLEVKLNEKKEEKGGGGNTNPSAEAATESSIASTDYTSAAEENEEEDQDLGNVAAATGVKTPPVHEVERIIMDVIWGEISALRIVMGYTAALRQSTVEELRALYLFAGVEPPLSLEDPCSVMEIKDKLHFLKLLLGVQ</sequence>
<proteinExistence type="predicted"/>
<dbReference type="PANTHER" id="PTHR37198">
    <property type="entry name" value="NUCLEOLIN"/>
    <property type="match status" value="1"/>
</dbReference>
<protein>
    <submittedName>
        <fullName evidence="2">Uncharacterized protein</fullName>
    </submittedName>
</protein>
<evidence type="ECO:0000256" key="1">
    <source>
        <dbReference type="SAM" id="MobiDB-lite"/>
    </source>
</evidence>
<feature type="compositionally biased region" description="Low complexity" evidence="1">
    <location>
        <begin position="170"/>
        <end position="182"/>
    </location>
</feature>
<feature type="region of interest" description="Disordered" evidence="1">
    <location>
        <begin position="158"/>
        <end position="198"/>
    </location>
</feature>
<dbReference type="Proteomes" id="UP001327560">
    <property type="component" value="Chromosome 2"/>
</dbReference>
<dbReference type="AlphaFoldDB" id="A0AAQ3JUG4"/>
<evidence type="ECO:0000313" key="3">
    <source>
        <dbReference type="Proteomes" id="UP001327560"/>
    </source>
</evidence>
<accession>A0AAQ3JUG4</accession>
<name>A0AAQ3JUG4_9LILI</name>
<reference evidence="2 3" key="1">
    <citation type="submission" date="2023-10" db="EMBL/GenBank/DDBJ databases">
        <title>Chromosome-scale genome assembly provides insights into flower coloration mechanisms of Canna indica.</title>
        <authorList>
            <person name="Li C."/>
        </authorList>
    </citation>
    <scope>NUCLEOTIDE SEQUENCE [LARGE SCALE GENOMIC DNA]</scope>
    <source>
        <tissue evidence="2">Flower</tissue>
    </source>
</reference>
<keyword evidence="3" id="KW-1185">Reference proteome</keyword>
<feature type="compositionally biased region" description="Low complexity" evidence="1">
    <location>
        <begin position="53"/>
        <end position="68"/>
    </location>
</feature>
<dbReference type="PANTHER" id="PTHR37198:SF1">
    <property type="entry name" value="NUCLEOLIN"/>
    <property type="match status" value="1"/>
</dbReference>
<evidence type="ECO:0000313" key="2">
    <source>
        <dbReference type="EMBL" id="WOK96574.1"/>
    </source>
</evidence>
<organism evidence="2 3">
    <name type="scientific">Canna indica</name>
    <name type="common">Indian-shot</name>
    <dbReference type="NCBI Taxonomy" id="4628"/>
    <lineage>
        <taxon>Eukaryota</taxon>
        <taxon>Viridiplantae</taxon>
        <taxon>Streptophyta</taxon>
        <taxon>Embryophyta</taxon>
        <taxon>Tracheophyta</taxon>
        <taxon>Spermatophyta</taxon>
        <taxon>Magnoliopsida</taxon>
        <taxon>Liliopsida</taxon>
        <taxon>Zingiberales</taxon>
        <taxon>Cannaceae</taxon>
        <taxon>Canna</taxon>
    </lineage>
</organism>
<dbReference type="EMBL" id="CP136891">
    <property type="protein sequence ID" value="WOK96574.1"/>
    <property type="molecule type" value="Genomic_DNA"/>
</dbReference>